<evidence type="ECO:0000313" key="2">
    <source>
        <dbReference type="EMBL" id="KAF2644810.1"/>
    </source>
</evidence>
<dbReference type="AlphaFoldDB" id="A0A6A6SB70"/>
<keyword evidence="3" id="KW-1185">Reference proteome</keyword>
<feature type="compositionally biased region" description="Basic and acidic residues" evidence="1">
    <location>
        <begin position="365"/>
        <end position="375"/>
    </location>
</feature>
<name>A0A6A6SB70_9PLEO</name>
<feature type="compositionally biased region" description="Basic and acidic residues" evidence="1">
    <location>
        <begin position="7"/>
        <end position="21"/>
    </location>
</feature>
<feature type="compositionally biased region" description="Basic residues" evidence="1">
    <location>
        <begin position="248"/>
        <end position="260"/>
    </location>
</feature>
<feature type="region of interest" description="Disordered" evidence="1">
    <location>
        <begin position="1"/>
        <end position="33"/>
    </location>
</feature>
<gene>
    <name evidence="2" type="ORF">P280DRAFT_514275</name>
</gene>
<feature type="compositionally biased region" description="Basic and acidic residues" evidence="1">
    <location>
        <begin position="233"/>
        <end position="247"/>
    </location>
</feature>
<proteinExistence type="predicted"/>
<evidence type="ECO:0000256" key="1">
    <source>
        <dbReference type="SAM" id="MobiDB-lite"/>
    </source>
</evidence>
<dbReference type="Proteomes" id="UP000799753">
    <property type="component" value="Unassembled WGS sequence"/>
</dbReference>
<feature type="compositionally biased region" description="Low complexity" evidence="1">
    <location>
        <begin position="157"/>
        <end position="166"/>
    </location>
</feature>
<evidence type="ECO:0000313" key="3">
    <source>
        <dbReference type="Proteomes" id="UP000799753"/>
    </source>
</evidence>
<accession>A0A6A6SB70</accession>
<sequence>MPAKKMTLKEWSERRKAEKKVNPTAKQDPAVVNASPVHVDSIVAPADAAHAQAVHTSPQSVPKLVAPIVANHRSPITDPRSSGPESASAASAQNSMCPLKLPAPRQKIQARAGQCGTVSQQKPKLATGEESKEIVARLLSGNTQIPGLKPLGNKSSAVNPPAAAAAPAPPPPVPARPAFDYTNGDYYRPGHESRRLHDRTFEPRYHSRRSYGSICPGSLVQDKSRSTSSYSEPRPDREREHSNQERRRIPKPLSPRRKTGASRFADKTANPLYKRGRISDESQEEEGSSLPKRRRVMAKKETEVLSSSKDADTSATTPVQATRRIAKPRTRKRSPQASFDYVPSSPDEGPQSPILPRGTISKAHSVVENKQERKKGIAYRVPKQGKKATRKDDEDFIVEG</sequence>
<dbReference type="EMBL" id="MU006778">
    <property type="protein sequence ID" value="KAF2644810.1"/>
    <property type="molecule type" value="Genomic_DNA"/>
</dbReference>
<feature type="compositionally biased region" description="Basic residues" evidence="1">
    <location>
        <begin position="376"/>
        <end position="389"/>
    </location>
</feature>
<feature type="region of interest" description="Disordered" evidence="1">
    <location>
        <begin position="50"/>
        <end position="130"/>
    </location>
</feature>
<organism evidence="2 3">
    <name type="scientific">Massarina eburnea CBS 473.64</name>
    <dbReference type="NCBI Taxonomy" id="1395130"/>
    <lineage>
        <taxon>Eukaryota</taxon>
        <taxon>Fungi</taxon>
        <taxon>Dikarya</taxon>
        <taxon>Ascomycota</taxon>
        <taxon>Pezizomycotina</taxon>
        <taxon>Dothideomycetes</taxon>
        <taxon>Pleosporomycetidae</taxon>
        <taxon>Pleosporales</taxon>
        <taxon>Massarineae</taxon>
        <taxon>Massarinaceae</taxon>
        <taxon>Massarina</taxon>
    </lineage>
</organism>
<reference evidence="2" key="1">
    <citation type="journal article" date="2020" name="Stud. Mycol.">
        <title>101 Dothideomycetes genomes: a test case for predicting lifestyles and emergence of pathogens.</title>
        <authorList>
            <person name="Haridas S."/>
            <person name="Albert R."/>
            <person name="Binder M."/>
            <person name="Bloem J."/>
            <person name="Labutti K."/>
            <person name="Salamov A."/>
            <person name="Andreopoulos B."/>
            <person name="Baker S."/>
            <person name="Barry K."/>
            <person name="Bills G."/>
            <person name="Bluhm B."/>
            <person name="Cannon C."/>
            <person name="Castanera R."/>
            <person name="Culley D."/>
            <person name="Daum C."/>
            <person name="Ezra D."/>
            <person name="Gonzalez J."/>
            <person name="Henrissat B."/>
            <person name="Kuo A."/>
            <person name="Liang C."/>
            <person name="Lipzen A."/>
            <person name="Lutzoni F."/>
            <person name="Magnuson J."/>
            <person name="Mondo S."/>
            <person name="Nolan M."/>
            <person name="Ohm R."/>
            <person name="Pangilinan J."/>
            <person name="Park H.-J."/>
            <person name="Ramirez L."/>
            <person name="Alfaro M."/>
            <person name="Sun H."/>
            <person name="Tritt A."/>
            <person name="Yoshinaga Y."/>
            <person name="Zwiers L.-H."/>
            <person name="Turgeon B."/>
            <person name="Goodwin S."/>
            <person name="Spatafora J."/>
            <person name="Crous P."/>
            <person name="Grigoriev I."/>
        </authorList>
    </citation>
    <scope>NUCLEOTIDE SEQUENCE</scope>
    <source>
        <strain evidence="2">CBS 473.64</strain>
    </source>
</reference>
<feature type="compositionally biased region" description="Basic residues" evidence="1">
    <location>
        <begin position="324"/>
        <end position="334"/>
    </location>
</feature>
<feature type="region of interest" description="Disordered" evidence="1">
    <location>
        <begin position="143"/>
        <end position="400"/>
    </location>
</feature>
<protein>
    <submittedName>
        <fullName evidence="2">Uncharacterized protein</fullName>
    </submittedName>
</protein>
<feature type="compositionally biased region" description="Basic and acidic residues" evidence="1">
    <location>
        <begin position="188"/>
        <end position="205"/>
    </location>
</feature>